<evidence type="ECO:0000256" key="5">
    <source>
        <dbReference type="ARBA" id="ARBA00023242"/>
    </source>
</evidence>
<evidence type="ECO:0000256" key="6">
    <source>
        <dbReference type="SAM" id="MobiDB-lite"/>
    </source>
</evidence>
<feature type="compositionally biased region" description="Basic and acidic residues" evidence="6">
    <location>
        <begin position="13"/>
        <end position="26"/>
    </location>
</feature>
<keyword evidence="2" id="KW-0805">Transcription regulation</keyword>
<sequence length="446" mass="48141">MADAQTKPAAVPGREERIKLRSAQDKPECQRCKTIGAQCHYSRSMRMGKPRKSAKAKAMMNAKLPGKPAPGDMSHVNSAIENPLPSSINNDNVVLPTTELPWSTDWSFDNLLAAHDHMAANTASATPAADPFRAFFDQHNGNGNTNNANVVVSTADLMNVDALSAGYSNPRSQSDDAFLSFPQSPVGMQKPLKDEPENVYLSPSSYYAPSFESTLLSTGSSPFEDLGPSLLSQQNSHDCTHLALETMTSLCLPSTVQRTAEGQPRPTIDQVLKINSDAMKNVSTILSCSCAKDSSFPMLLSTIFSKALAWYRAAVKTQDVAFDGNSNGNSVKEEVVHRPISVGGYELDDESSDLMKIQLVLNRLRMMSKPIKQYIELYSGSECCHDQPISPSSTAGSPIETKTSNAAFAVGCAQMYSAMGSFIQANLQSTIDELQSKLAMAGGHLQ</sequence>
<organism evidence="8 9">
    <name type="scientific">Talaromyces stipitatus (strain ATCC 10500 / CBS 375.48 / QM 6759 / NRRL 1006)</name>
    <name type="common">Penicillium stipitatum</name>
    <dbReference type="NCBI Taxonomy" id="441959"/>
    <lineage>
        <taxon>Eukaryota</taxon>
        <taxon>Fungi</taxon>
        <taxon>Dikarya</taxon>
        <taxon>Ascomycota</taxon>
        <taxon>Pezizomycotina</taxon>
        <taxon>Eurotiomycetes</taxon>
        <taxon>Eurotiomycetidae</taxon>
        <taxon>Eurotiales</taxon>
        <taxon>Trichocomaceae</taxon>
        <taxon>Talaromyces</taxon>
        <taxon>Talaromyces sect. Talaromyces</taxon>
    </lineage>
</organism>
<dbReference type="InterPro" id="IPR013700">
    <property type="entry name" value="AflR"/>
</dbReference>
<name>B8MIG3_TALSN</name>
<protein>
    <submittedName>
        <fullName evidence="8">Aflatoxin biosynthesis regulatory protein, putative</fullName>
    </submittedName>
</protein>
<evidence type="ECO:0000256" key="4">
    <source>
        <dbReference type="ARBA" id="ARBA00023163"/>
    </source>
</evidence>
<dbReference type="GO" id="GO:0003677">
    <property type="term" value="F:DNA binding"/>
    <property type="evidence" value="ECO:0007669"/>
    <property type="project" value="UniProtKB-KW"/>
</dbReference>
<dbReference type="Pfam" id="PF08493">
    <property type="entry name" value="AflR"/>
    <property type="match status" value="1"/>
</dbReference>
<proteinExistence type="predicted"/>
<dbReference type="GO" id="GO:0005634">
    <property type="term" value="C:nucleus"/>
    <property type="evidence" value="ECO:0007669"/>
    <property type="project" value="InterPro"/>
</dbReference>
<evidence type="ECO:0000256" key="1">
    <source>
        <dbReference type="ARBA" id="ARBA00022723"/>
    </source>
</evidence>
<dbReference type="InParanoid" id="B8MIG3"/>
<evidence type="ECO:0000259" key="7">
    <source>
        <dbReference type="Pfam" id="PF08493"/>
    </source>
</evidence>
<reference evidence="9" key="1">
    <citation type="journal article" date="2015" name="Genome Announc.">
        <title>Genome sequence of the AIDS-associated pathogen Penicillium marneffei (ATCC18224) and its near taxonomic relative Talaromyces stipitatus (ATCC10500).</title>
        <authorList>
            <person name="Nierman W.C."/>
            <person name="Fedorova-Abrams N.D."/>
            <person name="Andrianopoulos A."/>
        </authorList>
    </citation>
    <scope>NUCLEOTIDE SEQUENCE [LARGE SCALE GENOMIC DNA]</scope>
    <source>
        <strain evidence="9">ATCC 10500 / CBS 375.48 / QM 6759 / NRRL 1006</strain>
    </source>
</reference>
<accession>B8MIG3</accession>
<keyword evidence="4" id="KW-0804">Transcription</keyword>
<keyword evidence="9" id="KW-1185">Reference proteome</keyword>
<dbReference type="Proteomes" id="UP000001745">
    <property type="component" value="Unassembled WGS sequence"/>
</dbReference>
<dbReference type="GeneID" id="8109710"/>
<dbReference type="GO" id="GO:0006355">
    <property type="term" value="P:regulation of DNA-templated transcription"/>
    <property type="evidence" value="ECO:0007669"/>
    <property type="project" value="InterPro"/>
</dbReference>
<evidence type="ECO:0000313" key="9">
    <source>
        <dbReference type="Proteomes" id="UP000001745"/>
    </source>
</evidence>
<evidence type="ECO:0000256" key="2">
    <source>
        <dbReference type="ARBA" id="ARBA00023015"/>
    </source>
</evidence>
<feature type="region of interest" description="Disordered" evidence="6">
    <location>
        <begin position="1"/>
        <end position="26"/>
    </location>
</feature>
<evidence type="ECO:0000313" key="8">
    <source>
        <dbReference type="EMBL" id="EED14647.1"/>
    </source>
</evidence>
<dbReference type="GO" id="GO:0046872">
    <property type="term" value="F:metal ion binding"/>
    <property type="evidence" value="ECO:0007669"/>
    <property type="project" value="UniProtKB-KW"/>
</dbReference>
<keyword evidence="1" id="KW-0479">Metal-binding</keyword>
<dbReference type="OMA" id="VIRESCN"/>
<feature type="domain" description="Aflatoxin regulatory protein" evidence="7">
    <location>
        <begin position="236"/>
        <end position="324"/>
    </location>
</feature>
<dbReference type="eggNOG" id="ENOG502SUCM">
    <property type="taxonomic scope" value="Eukaryota"/>
</dbReference>
<evidence type="ECO:0000256" key="3">
    <source>
        <dbReference type="ARBA" id="ARBA00023125"/>
    </source>
</evidence>
<dbReference type="HOGENOM" id="CLU_035265_0_0_1"/>
<dbReference type="EMBL" id="EQ962657">
    <property type="protein sequence ID" value="EED14647.1"/>
    <property type="molecule type" value="Genomic_DNA"/>
</dbReference>
<dbReference type="PhylomeDB" id="B8MIG3"/>
<dbReference type="GO" id="GO:0045122">
    <property type="term" value="P:aflatoxin biosynthetic process"/>
    <property type="evidence" value="ECO:0007669"/>
    <property type="project" value="InterPro"/>
</dbReference>
<dbReference type="RefSeq" id="XP_002484600.1">
    <property type="nucleotide sequence ID" value="XM_002484555.1"/>
</dbReference>
<dbReference type="OrthoDB" id="2943660at2759"/>
<dbReference type="VEuPathDB" id="FungiDB:TSTA_041250"/>
<gene>
    <name evidence="8" type="ORF">TSTA_041250</name>
</gene>
<keyword evidence="5" id="KW-0539">Nucleus</keyword>
<keyword evidence="3" id="KW-0238">DNA-binding</keyword>
<dbReference type="AlphaFoldDB" id="B8MIG3"/>